<comment type="caution">
    <text evidence="8">The sequence shown here is derived from an EMBL/GenBank/DDBJ whole genome shotgun (WGS) entry which is preliminary data.</text>
</comment>
<dbReference type="CDD" id="cd10336">
    <property type="entry name" value="SLC6sbd_Tyt1-Like"/>
    <property type="match status" value="1"/>
</dbReference>
<feature type="transmembrane region" description="Helical" evidence="7">
    <location>
        <begin position="342"/>
        <end position="363"/>
    </location>
</feature>
<feature type="transmembrane region" description="Helical" evidence="7">
    <location>
        <begin position="215"/>
        <end position="239"/>
    </location>
</feature>
<evidence type="ECO:0000256" key="6">
    <source>
        <dbReference type="RuleBase" id="RU003732"/>
    </source>
</evidence>
<dbReference type="PANTHER" id="PTHR42948">
    <property type="entry name" value="TRANSPORTER"/>
    <property type="match status" value="1"/>
</dbReference>
<dbReference type="RefSeq" id="WP_109719201.1">
    <property type="nucleotide sequence ID" value="NZ_QEQK01000003.1"/>
</dbReference>
<feature type="transmembrane region" description="Helical" evidence="7">
    <location>
        <begin position="41"/>
        <end position="66"/>
    </location>
</feature>
<feature type="transmembrane region" description="Helical" evidence="7">
    <location>
        <begin position="251"/>
        <end position="277"/>
    </location>
</feature>
<keyword evidence="4 7" id="KW-1133">Transmembrane helix</keyword>
<feature type="transmembrane region" description="Helical" evidence="7">
    <location>
        <begin position="12"/>
        <end position="29"/>
    </location>
</feature>
<organism evidence="8 9">
    <name type="scientific">Abyssibacter profundi</name>
    <dbReference type="NCBI Taxonomy" id="2182787"/>
    <lineage>
        <taxon>Bacteria</taxon>
        <taxon>Pseudomonadati</taxon>
        <taxon>Pseudomonadota</taxon>
        <taxon>Gammaproteobacteria</taxon>
        <taxon>Chromatiales</taxon>
        <taxon>Oceanococcaceae</taxon>
        <taxon>Abyssibacter</taxon>
    </lineage>
</organism>
<evidence type="ECO:0000256" key="2">
    <source>
        <dbReference type="ARBA" id="ARBA00022448"/>
    </source>
</evidence>
<dbReference type="PANTHER" id="PTHR42948:SF1">
    <property type="entry name" value="TRANSPORTER"/>
    <property type="match status" value="1"/>
</dbReference>
<feature type="transmembrane region" description="Helical" evidence="7">
    <location>
        <begin position="87"/>
        <end position="116"/>
    </location>
</feature>
<keyword evidence="5 7" id="KW-0472">Membrane</keyword>
<gene>
    <name evidence="8" type="ORF">DEH80_04110</name>
</gene>
<dbReference type="EMBL" id="QEQK01000003">
    <property type="protein sequence ID" value="PWN57121.1"/>
    <property type="molecule type" value="Genomic_DNA"/>
</dbReference>
<dbReference type="OrthoDB" id="9762833at2"/>
<evidence type="ECO:0000313" key="9">
    <source>
        <dbReference type="Proteomes" id="UP000251800"/>
    </source>
</evidence>
<comment type="similarity">
    <text evidence="6">Belongs to the sodium:neurotransmitter symporter (SNF) (TC 2.A.22) family.</text>
</comment>
<dbReference type="NCBIfam" id="NF037979">
    <property type="entry name" value="Na_transp"/>
    <property type="match status" value="1"/>
</dbReference>
<feature type="transmembrane region" description="Helical" evidence="7">
    <location>
        <begin position="418"/>
        <end position="438"/>
    </location>
</feature>
<feature type="transmembrane region" description="Helical" evidence="7">
    <location>
        <begin position="136"/>
        <end position="161"/>
    </location>
</feature>
<keyword evidence="3 6" id="KW-0812">Transmembrane</keyword>
<dbReference type="GO" id="GO:0016020">
    <property type="term" value="C:membrane"/>
    <property type="evidence" value="ECO:0007669"/>
    <property type="project" value="UniProtKB-SubCell"/>
</dbReference>
<dbReference type="Pfam" id="PF00209">
    <property type="entry name" value="SNF"/>
    <property type="match status" value="2"/>
</dbReference>
<dbReference type="InterPro" id="IPR000175">
    <property type="entry name" value="Na/ntran_symport"/>
</dbReference>
<feature type="transmembrane region" description="Helical" evidence="7">
    <location>
        <begin position="375"/>
        <end position="397"/>
    </location>
</feature>
<reference evidence="8 9" key="1">
    <citation type="submission" date="2018-05" db="EMBL/GenBank/DDBJ databases">
        <title>Abyssibacter profundi OUC007T gen. nov., sp. nov, a marine bacterium isolated from seawater of the Mariana Trench.</title>
        <authorList>
            <person name="Zhou S."/>
        </authorList>
    </citation>
    <scope>NUCLEOTIDE SEQUENCE [LARGE SCALE GENOMIC DNA]</scope>
    <source>
        <strain evidence="8 9">OUC007</strain>
    </source>
</reference>
<keyword evidence="2 6" id="KW-0813">Transport</keyword>
<dbReference type="InterPro" id="IPR037272">
    <property type="entry name" value="SNS_sf"/>
</dbReference>
<dbReference type="AlphaFoldDB" id="A0A363UNV3"/>
<evidence type="ECO:0000256" key="1">
    <source>
        <dbReference type="ARBA" id="ARBA00004141"/>
    </source>
</evidence>
<evidence type="ECO:0000256" key="4">
    <source>
        <dbReference type="ARBA" id="ARBA00022989"/>
    </source>
</evidence>
<protein>
    <recommendedName>
        <fullName evidence="6">Transporter</fullName>
    </recommendedName>
</protein>
<keyword evidence="6" id="KW-0769">Symport</keyword>
<name>A0A363UNV3_9GAMM</name>
<keyword evidence="9" id="KW-1185">Reference proteome</keyword>
<dbReference type="SUPFAM" id="SSF161070">
    <property type="entry name" value="SNF-like"/>
    <property type="match status" value="1"/>
</dbReference>
<dbReference type="PROSITE" id="PS00610">
    <property type="entry name" value="NA_NEUROTRAN_SYMP_1"/>
    <property type="match status" value="1"/>
</dbReference>
<feature type="transmembrane region" description="Helical" evidence="7">
    <location>
        <begin position="297"/>
        <end position="330"/>
    </location>
</feature>
<proteinExistence type="inferred from homology"/>
<feature type="transmembrane region" description="Helical" evidence="7">
    <location>
        <begin position="173"/>
        <end position="195"/>
    </location>
</feature>
<accession>A0A363UNV3</accession>
<dbReference type="InterPro" id="IPR047218">
    <property type="entry name" value="YocR/YhdH-like"/>
</dbReference>
<evidence type="ECO:0000256" key="3">
    <source>
        <dbReference type="ARBA" id="ARBA00022692"/>
    </source>
</evidence>
<evidence type="ECO:0000313" key="8">
    <source>
        <dbReference type="EMBL" id="PWN57121.1"/>
    </source>
</evidence>
<dbReference type="PROSITE" id="PS50267">
    <property type="entry name" value="NA_NEUROTRAN_SYMP_3"/>
    <property type="match status" value="1"/>
</dbReference>
<dbReference type="GO" id="GO:0015293">
    <property type="term" value="F:symporter activity"/>
    <property type="evidence" value="ECO:0007669"/>
    <property type="project" value="UniProtKB-KW"/>
</dbReference>
<dbReference type="PRINTS" id="PR00176">
    <property type="entry name" value="NANEUSMPORT"/>
</dbReference>
<evidence type="ECO:0000256" key="7">
    <source>
        <dbReference type="SAM" id="Phobius"/>
    </source>
</evidence>
<evidence type="ECO:0000256" key="5">
    <source>
        <dbReference type="ARBA" id="ARBA00023136"/>
    </source>
</evidence>
<dbReference type="Proteomes" id="UP000251800">
    <property type="component" value="Unassembled WGS sequence"/>
</dbReference>
<sequence length="442" mass="45605">MAAAREHWGSRFGFIMAAAGSAVGLGNIWKFPYETGANGGGAFLLLYLLFIVIFGASLILAEMVLGRASGRNPVGAFRLLGGGAWPGVGYLGVFTGFVILSFYIVIAGWTVAYMGFMLDGSLMSSTPEAIGAQFGGFISGGVTPVVLAGLFMAATVAVVLGGIGKGIERASKLLMPVLFVLLLVLIARAVSLPGAGEGIRFFLVPDWSKVTGATVTSAIGQAFFSLSLGMGALITYGSYLPKSTPMPGSAAIIVGLDTMVAVLAGFMILPAVFAYSLDPAAGPGLTFVTLPVVFSQMPAGTVFGFVFFALLFVAALTSAVSLLEVVVTYLVDETPLTRRQAALGAGLVCFGLGVPSSLSQGAVDIQVFGMDFLSAAAALTDLLLPIGGLLTALFVGWKLGPKALALVTDEGRQAFPLARVWLFILRFVAPIGIAYVLISGLI</sequence>
<comment type="subcellular location">
    <subcellularLocation>
        <location evidence="1">Membrane</location>
        <topology evidence="1">Multi-pass membrane protein</topology>
    </subcellularLocation>
</comment>